<evidence type="ECO:0000313" key="5">
    <source>
        <dbReference type="Proteomes" id="UP000317496"/>
    </source>
</evidence>
<protein>
    <submittedName>
        <fullName evidence="4">Response regulator</fullName>
    </submittedName>
</protein>
<dbReference type="OrthoDB" id="9786548at2"/>
<evidence type="ECO:0000259" key="3">
    <source>
        <dbReference type="PROSITE" id="PS50110"/>
    </source>
</evidence>
<dbReference type="InterPro" id="IPR001789">
    <property type="entry name" value="Sig_transdc_resp-reg_receiver"/>
</dbReference>
<organism evidence="4 5">
    <name type="scientific">Ferrovibrio terrae</name>
    <dbReference type="NCBI Taxonomy" id="2594003"/>
    <lineage>
        <taxon>Bacteria</taxon>
        <taxon>Pseudomonadati</taxon>
        <taxon>Pseudomonadota</taxon>
        <taxon>Alphaproteobacteria</taxon>
        <taxon>Rhodospirillales</taxon>
        <taxon>Rhodospirillaceae</taxon>
        <taxon>Ferrovibrio</taxon>
    </lineage>
</organism>
<dbReference type="InterPro" id="IPR011006">
    <property type="entry name" value="CheY-like_superfamily"/>
</dbReference>
<keyword evidence="5" id="KW-1185">Reference proteome</keyword>
<dbReference type="PROSITE" id="PS50110">
    <property type="entry name" value="RESPONSE_REGULATORY"/>
    <property type="match status" value="1"/>
</dbReference>
<dbReference type="KEGG" id="fer:FNB15_10970"/>
<evidence type="ECO:0000313" key="4">
    <source>
        <dbReference type="EMBL" id="QDO97757.1"/>
    </source>
</evidence>
<dbReference type="GO" id="GO:0000160">
    <property type="term" value="P:phosphorelay signal transduction system"/>
    <property type="evidence" value="ECO:0007669"/>
    <property type="project" value="InterPro"/>
</dbReference>
<dbReference type="SUPFAM" id="SSF52172">
    <property type="entry name" value="CheY-like"/>
    <property type="match status" value="1"/>
</dbReference>
<dbReference type="InterPro" id="IPR050595">
    <property type="entry name" value="Bact_response_regulator"/>
</dbReference>
<dbReference type="AlphaFoldDB" id="A0A516H1V8"/>
<dbReference type="PANTHER" id="PTHR44591:SF3">
    <property type="entry name" value="RESPONSE REGULATORY DOMAIN-CONTAINING PROTEIN"/>
    <property type="match status" value="1"/>
</dbReference>
<comment type="caution">
    <text evidence="2">Lacks conserved residue(s) required for the propagation of feature annotation.</text>
</comment>
<dbReference type="RefSeq" id="WP_144068738.1">
    <property type="nucleotide sequence ID" value="NZ_CP041636.1"/>
</dbReference>
<accession>A0A516H1V8</accession>
<sequence length="165" mass="18918">MSEKIDFSHVRFLVVDTNRLMCQLVKDILMMLGCTQVTTARDSEKAIANLRAGGYDVLVTEWNLKPRSGLELLDWLRTDGGSPDRMMPVIMLTANSEVEYVMESRDKGVTEFLAKPFTADGMYRRLVSVIARPRDFVSVKGYFGPDRRRQQIPFEGPDRRQQKPE</sequence>
<dbReference type="Pfam" id="PF00072">
    <property type="entry name" value="Response_reg"/>
    <property type="match status" value="1"/>
</dbReference>
<feature type="domain" description="Response regulatory" evidence="3">
    <location>
        <begin position="11"/>
        <end position="130"/>
    </location>
</feature>
<dbReference type="PANTHER" id="PTHR44591">
    <property type="entry name" value="STRESS RESPONSE REGULATOR PROTEIN 1"/>
    <property type="match status" value="1"/>
</dbReference>
<keyword evidence="1" id="KW-0597">Phosphoprotein</keyword>
<dbReference type="EMBL" id="CP041636">
    <property type="protein sequence ID" value="QDO97757.1"/>
    <property type="molecule type" value="Genomic_DNA"/>
</dbReference>
<gene>
    <name evidence="4" type="ORF">FNB15_10970</name>
</gene>
<dbReference type="SMART" id="SM00448">
    <property type="entry name" value="REC"/>
    <property type="match status" value="1"/>
</dbReference>
<reference evidence="4 5" key="1">
    <citation type="submission" date="2019-07" db="EMBL/GenBank/DDBJ databases">
        <title>Genome sequencing for Ferrovibrio sp. K5.</title>
        <authorList>
            <person name="Park S.-J."/>
        </authorList>
    </citation>
    <scope>NUCLEOTIDE SEQUENCE [LARGE SCALE GENOMIC DNA]</scope>
    <source>
        <strain evidence="4 5">K5</strain>
    </source>
</reference>
<proteinExistence type="predicted"/>
<evidence type="ECO:0000256" key="1">
    <source>
        <dbReference type="ARBA" id="ARBA00022553"/>
    </source>
</evidence>
<dbReference type="Gene3D" id="3.40.50.2300">
    <property type="match status" value="1"/>
</dbReference>
<name>A0A516H1V8_9PROT</name>
<evidence type="ECO:0000256" key="2">
    <source>
        <dbReference type="PROSITE-ProRule" id="PRU00169"/>
    </source>
</evidence>
<dbReference type="Proteomes" id="UP000317496">
    <property type="component" value="Chromosome"/>
</dbReference>